<keyword evidence="2" id="KW-1185">Reference proteome</keyword>
<reference evidence="1 2" key="1">
    <citation type="submission" date="2024-09" db="EMBL/GenBank/DDBJ databases">
        <authorList>
            <person name="Sun Q."/>
            <person name="Mori K."/>
        </authorList>
    </citation>
    <scope>NUCLEOTIDE SEQUENCE [LARGE SCALE GENOMIC DNA]</scope>
    <source>
        <strain evidence="1 2">TBRC 3947</strain>
    </source>
</reference>
<accession>A0ABV6MCX3</accession>
<dbReference type="EMBL" id="JBHLUH010000071">
    <property type="protein sequence ID" value="MFC0532434.1"/>
    <property type="molecule type" value="Genomic_DNA"/>
</dbReference>
<comment type="caution">
    <text evidence="1">The sequence shown here is derived from an EMBL/GenBank/DDBJ whole genome shotgun (WGS) entry which is preliminary data.</text>
</comment>
<proteinExistence type="predicted"/>
<name>A0ABV6MCX3_9ACTN</name>
<protein>
    <recommendedName>
        <fullName evidence="3">Amidohydrolase-related domain-containing protein</fullName>
    </recommendedName>
</protein>
<evidence type="ECO:0000313" key="2">
    <source>
        <dbReference type="Proteomes" id="UP001589867"/>
    </source>
</evidence>
<dbReference type="InterPro" id="IPR032466">
    <property type="entry name" value="Metal_Hydrolase"/>
</dbReference>
<evidence type="ECO:0008006" key="3">
    <source>
        <dbReference type="Google" id="ProtNLM"/>
    </source>
</evidence>
<dbReference type="RefSeq" id="WP_377258478.1">
    <property type="nucleotide sequence ID" value="NZ_JBHLUH010000071.1"/>
</dbReference>
<dbReference type="Proteomes" id="UP001589867">
    <property type="component" value="Unassembled WGS sequence"/>
</dbReference>
<dbReference type="SUPFAM" id="SSF51556">
    <property type="entry name" value="Metallo-dependent hydrolases"/>
    <property type="match status" value="1"/>
</dbReference>
<sequence>MTEPSIAWDVDVLFGKAPKHDVDASVEAVSGSLAGHGVAGAFACSLRGALYQAGEGNDETLAAARAAAAPRLVPVGTVDCRDALVAEAEVARLADAGVRVVRLFPVEQGAEPEHPGFRHIVDVSLAAGMTILTEGDVRRFWMPFADRGARVCFLDVHAYHVADFVLLARREPGFVASTRLLNSPDSIERIAGEVGAGHLAYGSRAPLHAVGPAALRLRRAALAPAEWAMVAGGTAAGWLEAGTP</sequence>
<dbReference type="Gene3D" id="3.20.20.140">
    <property type="entry name" value="Metal-dependent hydrolases"/>
    <property type="match status" value="1"/>
</dbReference>
<gene>
    <name evidence="1" type="ORF">ACFFIA_32785</name>
</gene>
<evidence type="ECO:0000313" key="1">
    <source>
        <dbReference type="EMBL" id="MFC0532434.1"/>
    </source>
</evidence>
<organism evidence="1 2">
    <name type="scientific">Phytohabitans kaempferiae</name>
    <dbReference type="NCBI Taxonomy" id="1620943"/>
    <lineage>
        <taxon>Bacteria</taxon>
        <taxon>Bacillati</taxon>
        <taxon>Actinomycetota</taxon>
        <taxon>Actinomycetes</taxon>
        <taxon>Micromonosporales</taxon>
        <taxon>Micromonosporaceae</taxon>
    </lineage>
</organism>